<dbReference type="Proteomes" id="UP000318582">
    <property type="component" value="Unassembled WGS sequence"/>
</dbReference>
<evidence type="ECO:0008006" key="10">
    <source>
        <dbReference type="Google" id="ProtNLM"/>
    </source>
</evidence>
<feature type="coiled-coil region" evidence="4">
    <location>
        <begin position="529"/>
        <end position="598"/>
    </location>
</feature>
<dbReference type="STRING" id="109895.A0A507DSU6"/>
<evidence type="ECO:0000256" key="3">
    <source>
        <dbReference type="ARBA" id="ARBA00023054"/>
    </source>
</evidence>
<dbReference type="Gene3D" id="1.10.287.1490">
    <property type="match status" value="1"/>
</dbReference>
<evidence type="ECO:0000256" key="5">
    <source>
        <dbReference type="SAM" id="MobiDB-lite"/>
    </source>
</evidence>
<dbReference type="GO" id="GO:0005815">
    <property type="term" value="C:microtubule organizing center"/>
    <property type="evidence" value="ECO:0007669"/>
    <property type="project" value="TreeGrafter"/>
</dbReference>
<feature type="region of interest" description="Disordered" evidence="5">
    <location>
        <begin position="420"/>
        <end position="440"/>
    </location>
</feature>
<comment type="caution">
    <text evidence="8">The sequence shown here is derived from an EMBL/GenBank/DDBJ whole genome shotgun (WGS) entry which is preliminary data.</text>
</comment>
<feature type="domain" description="Hook C-terminal" evidence="6">
    <location>
        <begin position="191"/>
        <end position="510"/>
    </location>
</feature>
<dbReference type="GO" id="GO:0008017">
    <property type="term" value="F:microtubule binding"/>
    <property type="evidence" value="ECO:0007669"/>
    <property type="project" value="InterPro"/>
</dbReference>
<organism evidence="8 9">
    <name type="scientific">Powellomyces hirtus</name>
    <dbReference type="NCBI Taxonomy" id="109895"/>
    <lineage>
        <taxon>Eukaryota</taxon>
        <taxon>Fungi</taxon>
        <taxon>Fungi incertae sedis</taxon>
        <taxon>Chytridiomycota</taxon>
        <taxon>Chytridiomycota incertae sedis</taxon>
        <taxon>Chytridiomycetes</taxon>
        <taxon>Spizellomycetales</taxon>
        <taxon>Powellomycetaceae</taxon>
        <taxon>Powellomyces</taxon>
    </lineage>
</organism>
<proteinExistence type="predicted"/>
<feature type="coiled-coil region" evidence="4">
    <location>
        <begin position="630"/>
        <end position="695"/>
    </location>
</feature>
<protein>
    <recommendedName>
        <fullName evidence="10">HOOK N-terminal domain-containing protein</fullName>
    </recommendedName>
</protein>
<name>A0A507DSU6_9FUNG</name>
<dbReference type="EMBL" id="QEAQ01000138">
    <property type="protein sequence ID" value="TPX54803.1"/>
    <property type="molecule type" value="Genomic_DNA"/>
</dbReference>
<dbReference type="Gene3D" id="1.10.418.10">
    <property type="entry name" value="Calponin-like domain"/>
    <property type="match status" value="1"/>
</dbReference>
<evidence type="ECO:0000256" key="4">
    <source>
        <dbReference type="SAM" id="Coils"/>
    </source>
</evidence>
<sequence length="753" mass="85022">MVDTDSLGKAVVQWVNTFDRISKPCRSLEDLDGPAILYDILTEIDPQWFKASRGGDYDDNWVMKFNGLKKLYKLLMGYYQEVLGQNTAGLEIPNLTLIARDADVVETLKLAQLVIALAVQCENNQRYVLKIQALDQTSQHALMLAIETVMGRLASPGASRSAGTIEGDIDGSVEAALLYERAELEKTNQELTATLDALRLDYEKVTVSKDGLEKRMKDMESTLSHLSEAGQVDFILRTEIDNLKATLLKTENRRTELELQVEKNNDTIADLNRKLEDAFRKGEEAERLKDALDEFRHMADKLQKSEAIIDKYKKRFEEVGDLRRQLKVAEEQNSHHAARNAQLEEEFRKIASIKPLVDTLKEQLSTLETKNSSLQVENSTLEFQLTETRTKLERYDLEKRADNEHIQNLEDQLRDMEYQVAESGRPEGSPSEASPGGESLLKVKVNQLEREVERLRADKSSAQAIGEKMVQLENLLEDANRLKAKYEHDYRIAYEKNIALENELSQLQSMAAGDRGAGLGSPQTPTGSHRSLASDLEPLQQQIKKLSEELRQSMGRVNKMSYERDKLQAELSESQNALNQHDRVISELRGDLAAMETRGQSSDESVQKLASITKQAVDAQSQNDYLHTALKQAKEHIRRQENALKDYATMVPKDDNFSEAIASLNSTISEREAELERVKHELEDTRAAARREQKLLASAWYSTVTEAQIKASAKLKINANAAATAAPAATPADAPKSWLHRERQRLDQFGMRR</sequence>
<dbReference type="InterPro" id="IPR036872">
    <property type="entry name" value="CH_dom_sf"/>
</dbReference>
<comment type="subcellular location">
    <subcellularLocation>
        <location evidence="1">Cytoplasm</location>
    </subcellularLocation>
</comment>
<dbReference type="GO" id="GO:0005737">
    <property type="term" value="C:cytoplasm"/>
    <property type="evidence" value="ECO:0007669"/>
    <property type="project" value="UniProtKB-SubCell"/>
</dbReference>
<dbReference type="InterPro" id="IPR008636">
    <property type="entry name" value="Hook_C"/>
</dbReference>
<dbReference type="PANTHER" id="PTHR18947">
    <property type="entry name" value="HOOK PROTEINS"/>
    <property type="match status" value="1"/>
</dbReference>
<reference evidence="8 9" key="1">
    <citation type="journal article" date="2019" name="Sci. Rep.">
        <title>Comparative genomics of chytrid fungi reveal insights into the obligate biotrophic and pathogenic lifestyle of Synchytrium endobioticum.</title>
        <authorList>
            <person name="van de Vossenberg B.T.L.H."/>
            <person name="Warris S."/>
            <person name="Nguyen H.D.T."/>
            <person name="van Gent-Pelzer M.P.E."/>
            <person name="Joly D.L."/>
            <person name="van de Geest H.C."/>
            <person name="Bonants P.J.M."/>
            <person name="Smith D.S."/>
            <person name="Levesque C.A."/>
            <person name="van der Lee T.A.J."/>
        </authorList>
    </citation>
    <scope>NUCLEOTIDE SEQUENCE [LARGE SCALE GENOMIC DNA]</scope>
    <source>
        <strain evidence="8 9">CBS 809.83</strain>
    </source>
</reference>
<feature type="compositionally biased region" description="Low complexity" evidence="5">
    <location>
        <begin position="421"/>
        <end position="439"/>
    </location>
</feature>
<dbReference type="Pfam" id="PF19047">
    <property type="entry name" value="HOOK_N"/>
    <property type="match status" value="1"/>
</dbReference>
<dbReference type="GO" id="GO:0031122">
    <property type="term" value="P:cytoplasmic microtubule organization"/>
    <property type="evidence" value="ECO:0007669"/>
    <property type="project" value="InterPro"/>
</dbReference>
<dbReference type="InterPro" id="IPR043936">
    <property type="entry name" value="HOOK_N"/>
</dbReference>
<dbReference type="PANTHER" id="PTHR18947:SF28">
    <property type="entry name" value="GIRDIN, ISOFORM A"/>
    <property type="match status" value="1"/>
</dbReference>
<dbReference type="AlphaFoldDB" id="A0A507DSU6"/>
<dbReference type="GO" id="GO:0051959">
    <property type="term" value="F:dynein light intermediate chain binding"/>
    <property type="evidence" value="ECO:0007669"/>
    <property type="project" value="TreeGrafter"/>
</dbReference>
<dbReference type="SUPFAM" id="SSF116907">
    <property type="entry name" value="Hook domain"/>
    <property type="match status" value="1"/>
</dbReference>
<keyword evidence="9" id="KW-1185">Reference proteome</keyword>
<dbReference type="CDD" id="cd22211">
    <property type="entry name" value="HkD_SF"/>
    <property type="match status" value="1"/>
</dbReference>
<accession>A0A507DSU6</accession>
<feature type="domain" description="HOOK N-terminal" evidence="7">
    <location>
        <begin position="9"/>
        <end position="146"/>
    </location>
</feature>
<feature type="region of interest" description="Disordered" evidence="5">
    <location>
        <begin position="723"/>
        <end position="753"/>
    </location>
</feature>
<keyword evidence="2" id="KW-0963">Cytoplasm</keyword>
<evidence type="ECO:0000256" key="1">
    <source>
        <dbReference type="ARBA" id="ARBA00004496"/>
    </source>
</evidence>
<evidence type="ECO:0000259" key="6">
    <source>
        <dbReference type="Pfam" id="PF05622"/>
    </source>
</evidence>
<evidence type="ECO:0000313" key="9">
    <source>
        <dbReference type="Proteomes" id="UP000318582"/>
    </source>
</evidence>
<evidence type="ECO:0000313" key="8">
    <source>
        <dbReference type="EMBL" id="TPX54803.1"/>
    </source>
</evidence>
<evidence type="ECO:0000256" key="2">
    <source>
        <dbReference type="ARBA" id="ARBA00022490"/>
    </source>
</evidence>
<gene>
    <name evidence="8" type="ORF">PhCBS80983_g05745</name>
</gene>
<dbReference type="Pfam" id="PF05622">
    <property type="entry name" value="HOOK"/>
    <property type="match status" value="1"/>
</dbReference>
<evidence type="ECO:0000259" key="7">
    <source>
        <dbReference type="Pfam" id="PF19047"/>
    </source>
</evidence>
<keyword evidence="3 4" id="KW-0175">Coiled coil</keyword>
<feature type="compositionally biased region" description="Low complexity" evidence="5">
    <location>
        <begin position="723"/>
        <end position="737"/>
    </location>
</feature>
<dbReference type="GO" id="GO:0030705">
    <property type="term" value="P:cytoskeleton-dependent intracellular transport"/>
    <property type="evidence" value="ECO:0007669"/>
    <property type="project" value="InterPro"/>
</dbReference>